<keyword evidence="1" id="KW-1133">Transmembrane helix</keyword>
<sequence length="72" mass="8022">MFTWLADWWDGVELWLAQQPFAIEFALVMVVLLPLCLGLARLIDRVVDRVSARLTGVRDVAEPDPVEPGGTS</sequence>
<evidence type="ECO:0000313" key="2">
    <source>
        <dbReference type="EMBL" id="KAA2266092.1"/>
    </source>
</evidence>
<comment type="caution">
    <text evidence="2">The sequence shown here is derived from an EMBL/GenBank/DDBJ whole genome shotgun (WGS) entry which is preliminary data.</text>
</comment>
<evidence type="ECO:0000256" key="1">
    <source>
        <dbReference type="SAM" id="Phobius"/>
    </source>
</evidence>
<organism evidence="2 3">
    <name type="scientific">Solihabitans fulvus</name>
    <dbReference type="NCBI Taxonomy" id="1892852"/>
    <lineage>
        <taxon>Bacteria</taxon>
        <taxon>Bacillati</taxon>
        <taxon>Actinomycetota</taxon>
        <taxon>Actinomycetes</taxon>
        <taxon>Pseudonocardiales</taxon>
        <taxon>Pseudonocardiaceae</taxon>
        <taxon>Solihabitans</taxon>
    </lineage>
</organism>
<keyword evidence="1" id="KW-0812">Transmembrane</keyword>
<reference evidence="2 3" key="2">
    <citation type="submission" date="2019-09" db="EMBL/GenBank/DDBJ databases">
        <authorList>
            <person name="Jin C."/>
        </authorList>
    </citation>
    <scope>NUCLEOTIDE SEQUENCE [LARGE SCALE GENOMIC DNA]</scope>
    <source>
        <strain evidence="2 3">AN110305</strain>
    </source>
</reference>
<keyword evidence="3" id="KW-1185">Reference proteome</keyword>
<protein>
    <submittedName>
        <fullName evidence="2">Uncharacterized protein</fullName>
    </submittedName>
</protein>
<dbReference type="AlphaFoldDB" id="A0A5B2XT23"/>
<evidence type="ECO:0000313" key="3">
    <source>
        <dbReference type="Proteomes" id="UP000323454"/>
    </source>
</evidence>
<dbReference type="OrthoDB" id="4559844at2"/>
<keyword evidence="1" id="KW-0472">Membrane</keyword>
<feature type="transmembrane region" description="Helical" evidence="1">
    <location>
        <begin position="20"/>
        <end position="43"/>
    </location>
</feature>
<proteinExistence type="predicted"/>
<dbReference type="EMBL" id="VUOB01000003">
    <property type="protein sequence ID" value="KAA2266092.1"/>
    <property type="molecule type" value="Genomic_DNA"/>
</dbReference>
<gene>
    <name evidence="2" type="ORF">F0L68_02945</name>
</gene>
<dbReference type="RefSeq" id="WP_149847830.1">
    <property type="nucleotide sequence ID" value="NZ_VUOB01000003.1"/>
</dbReference>
<accession>A0A5B2XT23</accession>
<dbReference type="Proteomes" id="UP000323454">
    <property type="component" value="Unassembled WGS sequence"/>
</dbReference>
<reference evidence="2 3" key="1">
    <citation type="submission" date="2019-09" db="EMBL/GenBank/DDBJ databases">
        <title>Goodfellowia gen. nov., a new genus of the Pseudonocardineae related to Actinoalloteichus, containing Goodfellowia coeruleoviolacea gen. nov., comb. nov. gen. nov., comb. nov.</title>
        <authorList>
            <person name="Labeda D."/>
        </authorList>
    </citation>
    <scope>NUCLEOTIDE SEQUENCE [LARGE SCALE GENOMIC DNA]</scope>
    <source>
        <strain evidence="2 3">AN110305</strain>
    </source>
</reference>
<name>A0A5B2XT23_9PSEU</name>